<evidence type="ECO:0000256" key="5">
    <source>
        <dbReference type="ARBA" id="ARBA00023136"/>
    </source>
</evidence>
<dbReference type="PROSITE" id="PS51751">
    <property type="entry name" value="EXPERA"/>
    <property type="match status" value="1"/>
</dbReference>
<keyword evidence="5 6" id="KW-0472">Membrane</keyword>
<dbReference type="OrthoDB" id="5415655at2759"/>
<dbReference type="PANTHER" id="PTHR14207">
    <property type="entry name" value="STEROL ISOMERASE"/>
    <property type="match status" value="1"/>
</dbReference>
<accession>A0A9P6VN04</accession>
<feature type="transmembrane region" description="Helical" evidence="7">
    <location>
        <begin position="57"/>
        <end position="76"/>
    </location>
</feature>
<proteinExistence type="inferred from homology"/>
<dbReference type="GO" id="GO:0047750">
    <property type="term" value="F:cholestenol delta-isomerase activity"/>
    <property type="evidence" value="ECO:0007669"/>
    <property type="project" value="InterPro"/>
</dbReference>
<comment type="caution">
    <text evidence="9">The sequence shown here is derived from an EMBL/GenBank/DDBJ whole genome shotgun (WGS) entry which is preliminary data.</text>
</comment>
<comment type="similarity">
    <text evidence="2">Belongs to the EBP family.</text>
</comment>
<keyword evidence="10" id="KW-1185">Reference proteome</keyword>
<feature type="domain" description="EXPERA" evidence="8">
    <location>
        <begin position="52"/>
        <end position="231"/>
    </location>
</feature>
<evidence type="ECO:0000256" key="7">
    <source>
        <dbReference type="SAM" id="Phobius"/>
    </source>
</evidence>
<sequence length="244" mass="27463">MACPMSMHRLPKLESPAIFDHTSIFALACVATILATAYSCSCGLLRKSCSTKARMLFIWHLFDALIHLTLGVSYLYNIFFTSMAKLNVTYTRGMYSTPMTPVNVSFLGDSKSLHGPFYGASLTAKLWQEYAKADQRWGGSDLSIVSLELITVFVMAPLALCVCHLLRREQYIKASFWMVVVAVGELYGGFMTFLPEWLSGSPHLDVSNFLTLWVYLVLFKALWTFFPSGFCLMPIKGLHVRTYL</sequence>
<evidence type="ECO:0000313" key="10">
    <source>
        <dbReference type="Proteomes" id="UP000785200"/>
    </source>
</evidence>
<feature type="transmembrane region" description="Helical" evidence="7">
    <location>
        <begin position="142"/>
        <end position="162"/>
    </location>
</feature>
<keyword evidence="3 6" id="KW-0812">Transmembrane</keyword>
<evidence type="ECO:0000256" key="4">
    <source>
        <dbReference type="ARBA" id="ARBA00022989"/>
    </source>
</evidence>
<feature type="transmembrane region" description="Helical" evidence="7">
    <location>
        <begin position="174"/>
        <end position="193"/>
    </location>
</feature>
<evidence type="ECO:0000256" key="2">
    <source>
        <dbReference type="ARBA" id="ARBA00008337"/>
    </source>
</evidence>
<feature type="transmembrane region" description="Helical" evidence="7">
    <location>
        <begin position="24"/>
        <end position="45"/>
    </location>
</feature>
<reference evidence="9" key="1">
    <citation type="submission" date="2019-07" db="EMBL/GenBank/DDBJ databases">
        <title>Hyphodiscus hymeniophilus genome sequencing and assembly.</title>
        <authorList>
            <person name="Kramer G."/>
            <person name="Nodwell J."/>
        </authorList>
    </citation>
    <scope>NUCLEOTIDE SEQUENCE</scope>
    <source>
        <strain evidence="9">ATCC 34498</strain>
    </source>
</reference>
<name>A0A9P6VN04_9HELO</name>
<evidence type="ECO:0000256" key="1">
    <source>
        <dbReference type="ARBA" id="ARBA00004141"/>
    </source>
</evidence>
<dbReference type="AlphaFoldDB" id="A0A9P6VN04"/>
<organism evidence="9 10">
    <name type="scientific">Hyphodiscus hymeniophilus</name>
    <dbReference type="NCBI Taxonomy" id="353542"/>
    <lineage>
        <taxon>Eukaryota</taxon>
        <taxon>Fungi</taxon>
        <taxon>Dikarya</taxon>
        <taxon>Ascomycota</taxon>
        <taxon>Pezizomycotina</taxon>
        <taxon>Leotiomycetes</taxon>
        <taxon>Helotiales</taxon>
        <taxon>Hyphodiscaceae</taxon>
        <taxon>Hyphodiscus</taxon>
    </lineage>
</organism>
<dbReference type="GO" id="GO:0005783">
    <property type="term" value="C:endoplasmic reticulum"/>
    <property type="evidence" value="ECO:0007669"/>
    <property type="project" value="TreeGrafter"/>
</dbReference>
<evidence type="ECO:0000256" key="6">
    <source>
        <dbReference type="PROSITE-ProRule" id="PRU01087"/>
    </source>
</evidence>
<dbReference type="Pfam" id="PF05241">
    <property type="entry name" value="EBP"/>
    <property type="match status" value="1"/>
</dbReference>
<keyword evidence="4 6" id="KW-1133">Transmembrane helix</keyword>
<dbReference type="GO" id="GO:0016020">
    <property type="term" value="C:membrane"/>
    <property type="evidence" value="ECO:0007669"/>
    <property type="project" value="UniProtKB-SubCell"/>
</dbReference>
<dbReference type="GO" id="GO:0016125">
    <property type="term" value="P:sterol metabolic process"/>
    <property type="evidence" value="ECO:0007669"/>
    <property type="project" value="InterPro"/>
</dbReference>
<feature type="transmembrane region" description="Helical" evidence="7">
    <location>
        <begin position="213"/>
        <end position="235"/>
    </location>
</feature>
<dbReference type="InterPro" id="IPR033118">
    <property type="entry name" value="EXPERA"/>
</dbReference>
<protein>
    <submittedName>
        <fullName evidence="9">Emopamil-binding-related</fullName>
    </submittedName>
</protein>
<evidence type="ECO:0000313" key="9">
    <source>
        <dbReference type="EMBL" id="KAG0650560.1"/>
    </source>
</evidence>
<dbReference type="PANTHER" id="PTHR14207:SF1">
    <property type="entry name" value="EMOPAMIL-BINDING PROTEIN-LIKE"/>
    <property type="match status" value="1"/>
</dbReference>
<evidence type="ECO:0000259" key="8">
    <source>
        <dbReference type="PROSITE" id="PS51751"/>
    </source>
</evidence>
<evidence type="ECO:0000256" key="3">
    <source>
        <dbReference type="ARBA" id="ARBA00022692"/>
    </source>
</evidence>
<gene>
    <name evidence="9" type="ORF">D0Z07_3265</name>
</gene>
<comment type="subcellular location">
    <subcellularLocation>
        <location evidence="1">Membrane</location>
        <topology evidence="1">Multi-pass membrane protein</topology>
    </subcellularLocation>
</comment>
<dbReference type="InterPro" id="IPR007905">
    <property type="entry name" value="EBP"/>
</dbReference>
<dbReference type="Proteomes" id="UP000785200">
    <property type="component" value="Unassembled WGS sequence"/>
</dbReference>
<dbReference type="EMBL" id="VNKQ01000006">
    <property type="protein sequence ID" value="KAG0650560.1"/>
    <property type="molecule type" value="Genomic_DNA"/>
</dbReference>